<evidence type="ECO:0000256" key="10">
    <source>
        <dbReference type="ARBA" id="ARBA00023136"/>
    </source>
</evidence>
<keyword evidence="4" id="KW-0963">Cytoplasm</keyword>
<keyword evidence="5" id="KW-0853">WD repeat</keyword>
<proteinExistence type="predicted"/>
<keyword evidence="6" id="KW-0677">Repeat</keyword>
<evidence type="ECO:0008006" key="16">
    <source>
        <dbReference type="Google" id="ProtNLM"/>
    </source>
</evidence>
<name>A0ABD6EGJ7_9BILA</name>
<dbReference type="InterPro" id="IPR010714">
    <property type="entry name" value="Coatomer_asu_C"/>
</dbReference>
<dbReference type="GO" id="GO:0016192">
    <property type="term" value="P:vesicle-mediated transport"/>
    <property type="evidence" value="ECO:0007669"/>
    <property type="project" value="UniProtKB-KW"/>
</dbReference>
<feature type="domain" description="Coatomer alpha subunit C-terminal" evidence="12">
    <location>
        <begin position="332"/>
        <end position="730"/>
    </location>
</feature>
<dbReference type="AlphaFoldDB" id="A0ABD6EGJ7"/>
<dbReference type="InterPro" id="IPR047312">
    <property type="entry name" value="Coatomer_alpha_WD-assoc_reg"/>
</dbReference>
<evidence type="ECO:0000256" key="2">
    <source>
        <dbReference type="ARBA" id="ARBA00004496"/>
    </source>
</evidence>
<keyword evidence="15" id="KW-1185">Reference proteome</keyword>
<keyword evidence="10" id="KW-0472">Membrane</keyword>
<evidence type="ECO:0000259" key="11">
    <source>
        <dbReference type="Pfam" id="PF04053"/>
    </source>
</evidence>
<evidence type="ECO:0000256" key="7">
    <source>
        <dbReference type="ARBA" id="ARBA00022892"/>
    </source>
</evidence>
<dbReference type="Gene3D" id="1.25.40.470">
    <property type="match status" value="1"/>
</dbReference>
<dbReference type="GO" id="GO:0000139">
    <property type="term" value="C:Golgi membrane"/>
    <property type="evidence" value="ECO:0007669"/>
    <property type="project" value="UniProtKB-SubCell"/>
</dbReference>
<evidence type="ECO:0000256" key="8">
    <source>
        <dbReference type="ARBA" id="ARBA00022927"/>
    </source>
</evidence>
<dbReference type="Proteomes" id="UP001608902">
    <property type="component" value="Unassembled WGS sequence"/>
</dbReference>
<sequence>MEFAALISKHTLTLINRRLEVLCSVNESTRVKSGAWGKDGVFIYTTSNHIKYALIAGDYGIIRTLDVPVYILAIRGDKLYCLNREAAPVEVAIDPTEYRFKLALINRHYDEVVTMVRSANLVGQSIIAYLQKKGYPEVALHFVKDEKTRFGLALECGNLDVALEAAKILDDKAVWEALGEAALMQGNHQVVEMSYQRTKDFEKLAFLYLITGNMEKLQKMLKIAQIRKDMNGQYQTALFLGDIGERIRVLKEVGQTSLAYLTAATHGFKEESDQLESELLAKGMSLPPVDPNARLMIPPPPIRQMEENWPLLTMSRGPFDPQLLASAKTTSTSVNKTVKGPTAFAHTEEAEEDMGAAWGDDDLLLDEEGNPDMDEEEMLSAEGGAGEDGGWDVDEDLVIPADIDTRVSANEEDGFYAPPTRGQPPVFHWPNNSRLVADHVLAGSFDSAARLLQDQLGITHIEPFKQQFLMTFARSRTAFEVLPTAGPNFAYPLRNWQDSSGKSSLPAIGLSLGDLANRLQNCYHLTTTGKFGDAIDKFRHVLLAVPLLVVDSKQEVTEARQLIDICREYIIGLLLETARKEMPKDSSHAERSAEMAAYFTHCQLQPVHRILTLRTAINLFFKLKQMKTCASFCRRLLELGPKAEVAAQIRKVLTVAEKDSSDPHKLNYDEFNPFVVCPRTFVALYRGKPQVGCPFCGASYQPEFKGQICNVCEVAEIGRDAVGLRISVVQSK</sequence>
<dbReference type="Pfam" id="PF23953">
    <property type="entry name" value="TPR_COPA_B"/>
    <property type="match status" value="1"/>
</dbReference>
<keyword evidence="8" id="KW-0653">Protein transport</keyword>
<keyword evidence="7" id="KW-0931">ER-Golgi transport</keyword>
<keyword evidence="3" id="KW-0813">Transport</keyword>
<dbReference type="InterPro" id="IPR006692">
    <property type="entry name" value="Beta-prop_COPA/B_2nd"/>
</dbReference>
<dbReference type="Pfam" id="PF06957">
    <property type="entry name" value="COPI_C"/>
    <property type="match status" value="1"/>
</dbReference>
<protein>
    <recommendedName>
        <fullName evidence="16">Coatomer subunit alpha</fullName>
    </recommendedName>
</protein>
<dbReference type="InterPro" id="IPR056176">
    <property type="entry name" value="TPR_COPA_B"/>
</dbReference>
<feature type="domain" description="COPA/B TPR" evidence="13">
    <location>
        <begin position="124"/>
        <end position="267"/>
    </location>
</feature>
<evidence type="ECO:0000259" key="12">
    <source>
        <dbReference type="Pfam" id="PF06957"/>
    </source>
</evidence>
<dbReference type="GO" id="GO:0015031">
    <property type="term" value="P:protein transport"/>
    <property type="evidence" value="ECO:0007669"/>
    <property type="project" value="UniProtKB-KW"/>
</dbReference>
<evidence type="ECO:0000256" key="9">
    <source>
        <dbReference type="ARBA" id="ARBA00023034"/>
    </source>
</evidence>
<comment type="caution">
    <text evidence="14">The sequence shown here is derived from an EMBL/GenBank/DDBJ whole genome shotgun (WGS) entry which is preliminary data.</text>
</comment>
<evidence type="ECO:0000256" key="4">
    <source>
        <dbReference type="ARBA" id="ARBA00022490"/>
    </source>
</evidence>
<evidence type="ECO:0000256" key="1">
    <source>
        <dbReference type="ARBA" id="ARBA00004255"/>
    </source>
</evidence>
<evidence type="ECO:0000256" key="6">
    <source>
        <dbReference type="ARBA" id="ARBA00022737"/>
    </source>
</evidence>
<evidence type="ECO:0000256" key="3">
    <source>
        <dbReference type="ARBA" id="ARBA00022448"/>
    </source>
</evidence>
<evidence type="ECO:0000256" key="5">
    <source>
        <dbReference type="ARBA" id="ARBA00022574"/>
    </source>
</evidence>
<accession>A0ABD6EGJ7</accession>
<dbReference type="Pfam" id="PF04053">
    <property type="entry name" value="B-prop_COPA_B_2nd"/>
    <property type="match status" value="1"/>
</dbReference>
<feature type="domain" description="COPA/B second beta-propeller" evidence="11">
    <location>
        <begin position="1"/>
        <end position="83"/>
    </location>
</feature>
<evidence type="ECO:0000259" key="13">
    <source>
        <dbReference type="Pfam" id="PF23953"/>
    </source>
</evidence>
<gene>
    <name evidence="14" type="ORF">AB6A40_003968</name>
</gene>
<keyword evidence="9" id="KW-0333">Golgi apparatus</keyword>
<comment type="subcellular location">
    <subcellularLocation>
        <location evidence="2">Cytoplasm</location>
    </subcellularLocation>
    <subcellularLocation>
        <location evidence="1">Golgi apparatus membrane</location>
        <topology evidence="1">Peripheral membrane protein</topology>
        <orientation evidence="1">Cytoplasmic side</orientation>
    </subcellularLocation>
</comment>
<organism evidence="14 15">
    <name type="scientific">Gnathostoma spinigerum</name>
    <dbReference type="NCBI Taxonomy" id="75299"/>
    <lineage>
        <taxon>Eukaryota</taxon>
        <taxon>Metazoa</taxon>
        <taxon>Ecdysozoa</taxon>
        <taxon>Nematoda</taxon>
        <taxon>Chromadorea</taxon>
        <taxon>Rhabditida</taxon>
        <taxon>Spirurina</taxon>
        <taxon>Gnathostomatomorpha</taxon>
        <taxon>Gnathostomatoidea</taxon>
        <taxon>Gnathostomatidae</taxon>
        <taxon>Gnathostoma</taxon>
    </lineage>
</organism>
<dbReference type="FunFam" id="1.25.40.470:FF:000002">
    <property type="entry name" value="Coatomer subunit alpha"/>
    <property type="match status" value="1"/>
</dbReference>
<reference evidence="14 15" key="1">
    <citation type="submission" date="2024-08" db="EMBL/GenBank/DDBJ databases">
        <title>Gnathostoma spinigerum genome.</title>
        <authorList>
            <person name="Gonzalez-Bertolin B."/>
            <person name="Monzon S."/>
            <person name="Zaballos A."/>
            <person name="Jimenez P."/>
            <person name="Dekumyoy P."/>
            <person name="Varona S."/>
            <person name="Cuesta I."/>
            <person name="Sumanam S."/>
            <person name="Adisakwattana P."/>
            <person name="Gasser R.B."/>
            <person name="Hernandez-Gonzalez A."/>
            <person name="Young N.D."/>
            <person name="Perteguer M.J."/>
        </authorList>
    </citation>
    <scope>NUCLEOTIDE SEQUENCE [LARGE SCALE GENOMIC DNA]</scope>
    <source>
        <strain evidence="14">AL3</strain>
        <tissue evidence="14">Liver</tissue>
    </source>
</reference>
<evidence type="ECO:0000313" key="15">
    <source>
        <dbReference type="Proteomes" id="UP001608902"/>
    </source>
</evidence>
<dbReference type="CDD" id="cd22948">
    <property type="entry name" value="Coatomer_WDAD_alpha"/>
    <property type="match status" value="1"/>
</dbReference>
<dbReference type="EMBL" id="JBGFUD010002176">
    <property type="protein sequence ID" value="MFH4977259.1"/>
    <property type="molecule type" value="Genomic_DNA"/>
</dbReference>
<evidence type="ECO:0000313" key="14">
    <source>
        <dbReference type="EMBL" id="MFH4977259.1"/>
    </source>
</evidence>